<evidence type="ECO:0000313" key="2">
    <source>
        <dbReference type="EMBL" id="SVB04594.1"/>
    </source>
</evidence>
<dbReference type="Pfam" id="PF13468">
    <property type="entry name" value="Glyoxalase_3"/>
    <property type="match status" value="1"/>
</dbReference>
<dbReference type="EMBL" id="UINC01026691">
    <property type="protein sequence ID" value="SVB04594.1"/>
    <property type="molecule type" value="Genomic_DNA"/>
</dbReference>
<accession>A0A382ATA7</accession>
<dbReference type="InterPro" id="IPR025870">
    <property type="entry name" value="Glyoxalase-like_dom"/>
</dbReference>
<evidence type="ECO:0000259" key="1">
    <source>
        <dbReference type="Pfam" id="PF13468"/>
    </source>
</evidence>
<dbReference type="AlphaFoldDB" id="A0A382ATA7"/>
<dbReference type="SUPFAM" id="SSF54593">
    <property type="entry name" value="Glyoxalase/Bleomycin resistance protein/Dihydroxybiphenyl dioxygenase"/>
    <property type="match status" value="1"/>
</dbReference>
<sequence>MRIRQLVFVSKERDSIVKDLCDLFQLEVAFYDPGIIHFGLENAVIPVGDTFLEVVSPVQENTTAGRFLETRKGDGGYMVIVQTDDLKREKLRVESEGIRIVWNANREEDGIHAQAIHLHPRDVGGAILSIDSMEPTEAWLWASSSWKKHIKTETSNFLNGVHIQSTNPESMMRSWEKALGKKGIYTNNQFLINLNESRVVFVEDLDGRGEGIESFEINVKDKKSVIKSAQDLGLFFDGEIHIGGVKFLLN</sequence>
<reference evidence="2" key="1">
    <citation type="submission" date="2018-05" db="EMBL/GenBank/DDBJ databases">
        <authorList>
            <person name="Lanie J.A."/>
            <person name="Ng W.-L."/>
            <person name="Kazmierczak K.M."/>
            <person name="Andrzejewski T.M."/>
            <person name="Davidsen T.M."/>
            <person name="Wayne K.J."/>
            <person name="Tettelin H."/>
            <person name="Glass J.I."/>
            <person name="Rusch D."/>
            <person name="Podicherti R."/>
            <person name="Tsui H.-C.T."/>
            <person name="Winkler M.E."/>
        </authorList>
    </citation>
    <scope>NUCLEOTIDE SEQUENCE</scope>
</reference>
<dbReference type="Gene3D" id="3.10.180.10">
    <property type="entry name" value="2,3-Dihydroxybiphenyl 1,2-Dioxygenase, domain 1"/>
    <property type="match status" value="1"/>
</dbReference>
<protein>
    <recommendedName>
        <fullName evidence="1">Glyoxalase-like domain-containing protein</fullName>
    </recommendedName>
</protein>
<dbReference type="InterPro" id="IPR029068">
    <property type="entry name" value="Glyas_Bleomycin-R_OHBP_Dase"/>
</dbReference>
<gene>
    <name evidence="2" type="ORF">METZ01_LOCUS157448</name>
</gene>
<organism evidence="2">
    <name type="scientific">marine metagenome</name>
    <dbReference type="NCBI Taxonomy" id="408172"/>
    <lineage>
        <taxon>unclassified sequences</taxon>
        <taxon>metagenomes</taxon>
        <taxon>ecological metagenomes</taxon>
    </lineage>
</organism>
<feature type="domain" description="Glyoxalase-like" evidence="1">
    <location>
        <begin position="37"/>
        <end position="104"/>
    </location>
</feature>
<name>A0A382ATA7_9ZZZZ</name>
<proteinExistence type="predicted"/>